<dbReference type="InterPro" id="IPR046216">
    <property type="entry name" value="DUF6249"/>
</dbReference>
<dbReference type="RefSeq" id="WP_301192879.1">
    <property type="nucleotide sequence ID" value="NZ_JAPDPJ010000099.1"/>
</dbReference>
<gene>
    <name evidence="3" type="ORF">OM075_22870</name>
</gene>
<evidence type="ECO:0000259" key="2">
    <source>
        <dbReference type="Pfam" id="PF19762"/>
    </source>
</evidence>
<reference evidence="3" key="1">
    <citation type="submission" date="2022-10" db="EMBL/GenBank/DDBJ databases">
        <authorList>
            <person name="Yu W.X."/>
        </authorList>
    </citation>
    <scope>NUCLEOTIDE SEQUENCE</scope>
    <source>
        <strain evidence="3">AAT</strain>
    </source>
</reference>
<feature type="transmembrane region" description="Helical" evidence="1">
    <location>
        <begin position="6"/>
        <end position="26"/>
    </location>
</feature>
<sequence>MQEVFITAVLFTGFYFIIKMFTDYLLKRRIVKSGHIEKADILQPVQQVDDEPQTLKSLKWALVATMAGLGLIVAYVVGNIYGLEGYHLERSMISFGIELLFIGLGFLIYFFVAIKHKK</sequence>
<organism evidence="3 4">
    <name type="scientific">Plebeiibacterium sediminum</name>
    <dbReference type="NCBI Taxonomy" id="2992112"/>
    <lineage>
        <taxon>Bacteria</taxon>
        <taxon>Pseudomonadati</taxon>
        <taxon>Bacteroidota</taxon>
        <taxon>Bacteroidia</taxon>
        <taxon>Marinilabiliales</taxon>
        <taxon>Marinilabiliaceae</taxon>
        <taxon>Plebeiibacterium</taxon>
    </lineage>
</organism>
<keyword evidence="4" id="KW-1185">Reference proteome</keyword>
<name>A0AAE3M9I9_9BACT</name>
<feature type="domain" description="DUF6249" evidence="2">
    <location>
        <begin position="6"/>
        <end position="112"/>
    </location>
</feature>
<protein>
    <recommendedName>
        <fullName evidence="2">DUF6249 domain-containing protein</fullName>
    </recommendedName>
</protein>
<dbReference type="EMBL" id="JAPDPJ010000099">
    <property type="protein sequence ID" value="MCW3789324.1"/>
    <property type="molecule type" value="Genomic_DNA"/>
</dbReference>
<evidence type="ECO:0000256" key="1">
    <source>
        <dbReference type="SAM" id="Phobius"/>
    </source>
</evidence>
<dbReference type="Pfam" id="PF19762">
    <property type="entry name" value="DUF6249"/>
    <property type="match status" value="1"/>
</dbReference>
<keyword evidence="1" id="KW-0812">Transmembrane</keyword>
<feature type="transmembrane region" description="Helical" evidence="1">
    <location>
        <begin position="60"/>
        <end position="81"/>
    </location>
</feature>
<keyword evidence="1" id="KW-1133">Transmembrane helix</keyword>
<accession>A0AAE3M9I9</accession>
<evidence type="ECO:0000313" key="4">
    <source>
        <dbReference type="Proteomes" id="UP001209229"/>
    </source>
</evidence>
<proteinExistence type="predicted"/>
<feature type="transmembrane region" description="Helical" evidence="1">
    <location>
        <begin position="93"/>
        <end position="114"/>
    </location>
</feature>
<keyword evidence="1" id="KW-0472">Membrane</keyword>
<dbReference type="Proteomes" id="UP001209229">
    <property type="component" value="Unassembled WGS sequence"/>
</dbReference>
<dbReference type="AlphaFoldDB" id="A0AAE3M9I9"/>
<comment type="caution">
    <text evidence="3">The sequence shown here is derived from an EMBL/GenBank/DDBJ whole genome shotgun (WGS) entry which is preliminary data.</text>
</comment>
<evidence type="ECO:0000313" key="3">
    <source>
        <dbReference type="EMBL" id="MCW3789324.1"/>
    </source>
</evidence>